<gene>
    <name evidence="1" type="ORF">NG799_02350</name>
</gene>
<protein>
    <submittedName>
        <fullName evidence="1">Uncharacterized protein</fullName>
    </submittedName>
</protein>
<reference evidence="1 2" key="1">
    <citation type="journal article" date="2022" name="Front. Microbiol.">
        <title>High genomic differentiation and limited gene flow indicate recent cryptic speciation within the genus Laspinema (cyanobacteria).</title>
        <authorList>
            <person name="Stanojkovic A."/>
            <person name="Skoupy S."/>
            <person name="Skaloud P."/>
            <person name="Dvorak P."/>
        </authorList>
    </citation>
    <scope>NUCLEOTIDE SEQUENCE [LARGE SCALE GENOMIC DNA]</scope>
    <source>
        <strain evidence="1 2">D2a</strain>
    </source>
</reference>
<evidence type="ECO:0000313" key="1">
    <source>
        <dbReference type="EMBL" id="MCT7965174.1"/>
    </source>
</evidence>
<organism evidence="1 2">
    <name type="scientific">Laspinema palackyanum D2a</name>
    <dbReference type="NCBI Taxonomy" id="2953684"/>
    <lineage>
        <taxon>Bacteria</taxon>
        <taxon>Bacillati</taxon>
        <taxon>Cyanobacteriota</taxon>
        <taxon>Cyanophyceae</taxon>
        <taxon>Oscillatoriophycideae</taxon>
        <taxon>Oscillatoriales</taxon>
        <taxon>Laspinemataceae</taxon>
        <taxon>Laspinema</taxon>
        <taxon>Laspinema palackyanum</taxon>
    </lineage>
</organism>
<dbReference type="EMBL" id="JAMXFF010000002">
    <property type="protein sequence ID" value="MCT7965174.1"/>
    <property type="molecule type" value="Genomic_DNA"/>
</dbReference>
<evidence type="ECO:0000313" key="2">
    <source>
        <dbReference type="Proteomes" id="UP001525890"/>
    </source>
</evidence>
<accession>A0ABT2MKB1</accession>
<dbReference type="Proteomes" id="UP001525890">
    <property type="component" value="Unassembled WGS sequence"/>
</dbReference>
<keyword evidence="2" id="KW-1185">Reference proteome</keyword>
<proteinExistence type="predicted"/>
<comment type="caution">
    <text evidence="1">The sequence shown here is derived from an EMBL/GenBank/DDBJ whole genome shotgun (WGS) entry which is preliminary data.</text>
</comment>
<dbReference type="RefSeq" id="WP_368004883.1">
    <property type="nucleotide sequence ID" value="NZ_JAMXFF010000002.1"/>
</dbReference>
<sequence length="312" mass="34823">MPSQEGKGNSHSSAPFEGIYKDFSIIHADAEKALSLLRGLDEKLKNAIAVNPPEPGDGDRFYQFYGLRMNCLNLISALLKQFDSGFGQDILIEAEVAILMEEEKEEEANHQKEKAIAEEVGYPIPPEWIENAKSDEAEEGEEAIAEEGGYPIPTEWIENAKSAKAADIAYAMAESVEAEEDEEDGAIGEETTEEIYKIVEQMADQVIVDLAKALGVEHEISKVTREGFYDSLVQLVKIAKSNQLKQKYKDIAFNRGFEKIYSLVLPLMKMSFEAEFQDEDGNISQDKDTLIESAVEILEMAIKQIREASIPF</sequence>
<name>A0ABT2MKB1_9CYAN</name>